<comment type="caution">
    <text evidence="7">The sequence shown here is derived from an EMBL/GenBank/DDBJ whole genome shotgun (WGS) entry which is preliminary data.</text>
</comment>
<dbReference type="InterPro" id="IPR050090">
    <property type="entry name" value="Tyrosine_recombinase_XerCD"/>
</dbReference>
<dbReference type="Gene3D" id="1.10.150.130">
    <property type="match status" value="1"/>
</dbReference>
<keyword evidence="2 4" id="KW-0238">DNA-binding</keyword>
<reference evidence="7 8" key="1">
    <citation type="submission" date="2017-07" db="EMBL/GenBank/DDBJ databases">
        <title>Isolation and whole genome analysis of endospore-forming bacteria from heroin.</title>
        <authorList>
            <person name="Kalinowski J."/>
            <person name="Ahrens B."/>
            <person name="Al-Dilaimi A."/>
            <person name="Winkler A."/>
            <person name="Wibberg D."/>
            <person name="Schleenbecker U."/>
            <person name="Ruckert C."/>
            <person name="Wolfel R."/>
            <person name="Grass G."/>
        </authorList>
    </citation>
    <scope>NUCLEOTIDE SEQUENCE [LARGE SCALE GENOMIC DNA]</scope>
    <source>
        <strain evidence="7 8">7537-G1</strain>
    </source>
</reference>
<dbReference type="GO" id="GO:0003677">
    <property type="term" value="F:DNA binding"/>
    <property type="evidence" value="ECO:0007669"/>
    <property type="project" value="UniProtKB-UniRule"/>
</dbReference>
<dbReference type="SUPFAM" id="SSF56349">
    <property type="entry name" value="DNA breaking-rejoining enzymes"/>
    <property type="match status" value="1"/>
</dbReference>
<dbReference type="PANTHER" id="PTHR30349">
    <property type="entry name" value="PHAGE INTEGRASE-RELATED"/>
    <property type="match status" value="1"/>
</dbReference>
<feature type="domain" description="Tyr recombinase" evidence="5">
    <location>
        <begin position="113"/>
        <end position="295"/>
    </location>
</feature>
<organism evidence="7 8">
    <name type="scientific">Paenibacillus campinasensis</name>
    <dbReference type="NCBI Taxonomy" id="66347"/>
    <lineage>
        <taxon>Bacteria</taxon>
        <taxon>Bacillati</taxon>
        <taxon>Bacillota</taxon>
        <taxon>Bacilli</taxon>
        <taxon>Bacillales</taxon>
        <taxon>Paenibacillaceae</taxon>
        <taxon>Paenibacillus</taxon>
    </lineage>
</organism>
<dbReference type="OrthoDB" id="974902at2"/>
<keyword evidence="3" id="KW-0233">DNA recombination</keyword>
<evidence type="ECO:0000256" key="2">
    <source>
        <dbReference type="ARBA" id="ARBA00023125"/>
    </source>
</evidence>
<dbReference type="PANTHER" id="PTHR30349:SF41">
    <property type="entry name" value="INTEGRASE_RECOMBINASE PROTEIN MJ0367-RELATED"/>
    <property type="match status" value="1"/>
</dbReference>
<dbReference type="EMBL" id="NPBY01000074">
    <property type="protein sequence ID" value="PAD72817.1"/>
    <property type="molecule type" value="Genomic_DNA"/>
</dbReference>
<dbReference type="PROSITE" id="PS51898">
    <property type="entry name" value="TYR_RECOMBINASE"/>
    <property type="match status" value="1"/>
</dbReference>
<dbReference type="GO" id="GO:0006310">
    <property type="term" value="P:DNA recombination"/>
    <property type="evidence" value="ECO:0007669"/>
    <property type="project" value="UniProtKB-KW"/>
</dbReference>
<dbReference type="InterPro" id="IPR013762">
    <property type="entry name" value="Integrase-like_cat_sf"/>
</dbReference>
<evidence type="ECO:0000256" key="3">
    <source>
        <dbReference type="ARBA" id="ARBA00023172"/>
    </source>
</evidence>
<evidence type="ECO:0000259" key="5">
    <source>
        <dbReference type="PROSITE" id="PS51898"/>
    </source>
</evidence>
<evidence type="ECO:0008006" key="9">
    <source>
        <dbReference type="Google" id="ProtNLM"/>
    </source>
</evidence>
<evidence type="ECO:0000259" key="6">
    <source>
        <dbReference type="PROSITE" id="PS51900"/>
    </source>
</evidence>
<evidence type="ECO:0000256" key="4">
    <source>
        <dbReference type="PROSITE-ProRule" id="PRU01248"/>
    </source>
</evidence>
<name>A0A268EI58_9BACL</name>
<dbReference type="PROSITE" id="PS51900">
    <property type="entry name" value="CB"/>
    <property type="match status" value="1"/>
</dbReference>
<sequence>MPQMFDYFIHHLDQSGSSDRTIANYKATWSKFQKWMQNSDPDIQDAGQATQKDISDYKRYMIEFGGRGGAPAKPSTMQLTFVHLNAIFHFFSQNNFIPDNPVERVKKPPVARRTPKWLSRNEQNAFLREVRKSGSKRDNAIVTLMLRAGLRVHELCNLLLTDVTLNARSGNAYIHGKGYKDREVPLNSEVRNSLESYLKERKDDSPYVFSSQRSKKMSVRGVQHMVEKYRERTRIPHLTCHALRHTFGHDLVAAGNDLQKVAMLMGHYKEDGTPNIEMTMIYTTPGAEDLEAAVESISWT</sequence>
<dbReference type="RefSeq" id="WP_095267367.1">
    <property type="nucleotide sequence ID" value="NZ_NPBY01000074.1"/>
</dbReference>
<evidence type="ECO:0000313" key="8">
    <source>
        <dbReference type="Proteomes" id="UP000215596"/>
    </source>
</evidence>
<accession>A0A268EI58</accession>
<gene>
    <name evidence="7" type="ORF">CHH67_21145</name>
</gene>
<feature type="domain" description="Core-binding (CB)" evidence="6">
    <location>
        <begin position="1"/>
        <end position="92"/>
    </location>
</feature>
<dbReference type="InterPro" id="IPR002104">
    <property type="entry name" value="Integrase_catalytic"/>
</dbReference>
<dbReference type="InterPro" id="IPR010998">
    <property type="entry name" value="Integrase_recombinase_N"/>
</dbReference>
<dbReference type="Gene3D" id="1.10.443.10">
    <property type="entry name" value="Intergrase catalytic core"/>
    <property type="match status" value="1"/>
</dbReference>
<dbReference type="Proteomes" id="UP000215596">
    <property type="component" value="Unassembled WGS sequence"/>
</dbReference>
<dbReference type="AlphaFoldDB" id="A0A268EI58"/>
<dbReference type="InterPro" id="IPR044068">
    <property type="entry name" value="CB"/>
</dbReference>
<proteinExistence type="inferred from homology"/>
<evidence type="ECO:0000313" key="7">
    <source>
        <dbReference type="EMBL" id="PAD72817.1"/>
    </source>
</evidence>
<dbReference type="Pfam" id="PF00589">
    <property type="entry name" value="Phage_integrase"/>
    <property type="match status" value="1"/>
</dbReference>
<comment type="similarity">
    <text evidence="1">Belongs to the 'phage' integrase family.</text>
</comment>
<dbReference type="InterPro" id="IPR011010">
    <property type="entry name" value="DNA_brk_join_enz"/>
</dbReference>
<protein>
    <recommendedName>
        <fullName evidence="9">Tyrosine-type recombinase/integrase</fullName>
    </recommendedName>
</protein>
<evidence type="ECO:0000256" key="1">
    <source>
        <dbReference type="ARBA" id="ARBA00008857"/>
    </source>
</evidence>
<dbReference type="GO" id="GO:0015074">
    <property type="term" value="P:DNA integration"/>
    <property type="evidence" value="ECO:0007669"/>
    <property type="project" value="InterPro"/>
</dbReference>